<sequence>MTTLSKRHPPFSDREEADRAVLVLETASVIQRWLIIAYISISIGFNLTAIGISASLWPRFTEILDDFKSCPSTWLQKQGRIIYDWNTVTLFVLIFFTVHTLLKCITFYEQAFDPSYAMYTIIDSGENGNVKFWSWTRWKVILYKILTVFLKLTESFLAITSILLPTVMWAYFYIFPFDTLNGFALAKHEGTSDYLYSEAWRTCIPKHTDDVYNALVPMMVCSVMSAFLLHLVDFAKNPAKAILWFFHEMRKKRVKTAIV</sequence>
<comment type="caution">
    <text evidence="2">The sequence shown here is derived from an EMBL/GenBank/DDBJ whole genome shotgun (WGS) entry which is preliminary data.</text>
</comment>
<evidence type="ECO:0000256" key="1">
    <source>
        <dbReference type="SAM" id="Phobius"/>
    </source>
</evidence>
<accession>A0AAE0BVL2</accession>
<proteinExistence type="predicted"/>
<feature type="transmembrane region" description="Helical" evidence="1">
    <location>
        <begin position="81"/>
        <end position="102"/>
    </location>
</feature>
<evidence type="ECO:0000313" key="2">
    <source>
        <dbReference type="EMBL" id="KAK3242592.1"/>
    </source>
</evidence>
<evidence type="ECO:0000313" key="3">
    <source>
        <dbReference type="Proteomes" id="UP001190700"/>
    </source>
</evidence>
<feature type="transmembrane region" description="Helical" evidence="1">
    <location>
        <begin position="214"/>
        <end position="232"/>
    </location>
</feature>
<keyword evidence="1" id="KW-0472">Membrane</keyword>
<dbReference type="EMBL" id="LGRX02033150">
    <property type="protein sequence ID" value="KAK3242592.1"/>
    <property type="molecule type" value="Genomic_DNA"/>
</dbReference>
<keyword evidence="1" id="KW-1133">Transmembrane helix</keyword>
<dbReference type="Proteomes" id="UP001190700">
    <property type="component" value="Unassembled WGS sequence"/>
</dbReference>
<feature type="transmembrane region" description="Helical" evidence="1">
    <location>
        <begin position="33"/>
        <end position="57"/>
    </location>
</feature>
<keyword evidence="1" id="KW-0812">Transmembrane</keyword>
<protein>
    <submittedName>
        <fullName evidence="2">Uncharacterized protein</fullName>
    </submittedName>
</protein>
<reference evidence="2 3" key="1">
    <citation type="journal article" date="2015" name="Genome Biol. Evol.">
        <title>Comparative Genomics of a Bacterivorous Green Alga Reveals Evolutionary Causalities and Consequences of Phago-Mixotrophic Mode of Nutrition.</title>
        <authorList>
            <person name="Burns J.A."/>
            <person name="Paasch A."/>
            <person name="Narechania A."/>
            <person name="Kim E."/>
        </authorList>
    </citation>
    <scope>NUCLEOTIDE SEQUENCE [LARGE SCALE GENOMIC DNA]</scope>
    <source>
        <strain evidence="2 3">PLY_AMNH</strain>
    </source>
</reference>
<gene>
    <name evidence="2" type="ORF">CYMTET_47751</name>
</gene>
<organism evidence="2 3">
    <name type="scientific">Cymbomonas tetramitiformis</name>
    <dbReference type="NCBI Taxonomy" id="36881"/>
    <lineage>
        <taxon>Eukaryota</taxon>
        <taxon>Viridiplantae</taxon>
        <taxon>Chlorophyta</taxon>
        <taxon>Pyramimonadophyceae</taxon>
        <taxon>Pyramimonadales</taxon>
        <taxon>Pyramimonadaceae</taxon>
        <taxon>Cymbomonas</taxon>
    </lineage>
</organism>
<feature type="transmembrane region" description="Helical" evidence="1">
    <location>
        <begin position="156"/>
        <end position="175"/>
    </location>
</feature>
<dbReference type="AlphaFoldDB" id="A0AAE0BVL2"/>
<name>A0AAE0BVL2_9CHLO</name>
<keyword evidence="3" id="KW-1185">Reference proteome</keyword>